<dbReference type="SMART" id="SM00249">
    <property type="entry name" value="PHD"/>
    <property type="match status" value="1"/>
</dbReference>
<dbReference type="Proteomes" id="UP000807115">
    <property type="component" value="Chromosome 3"/>
</dbReference>
<gene>
    <name evidence="11" type="ORF">BDA96_03G472700</name>
</gene>
<keyword evidence="2" id="KW-0479">Metal-binding</keyword>
<dbReference type="InterPro" id="IPR019787">
    <property type="entry name" value="Znf_PHD-finger"/>
</dbReference>
<dbReference type="InterPro" id="IPR000182">
    <property type="entry name" value="GNAT_dom"/>
</dbReference>
<dbReference type="PROSITE" id="PS50016">
    <property type="entry name" value="ZF_PHD_2"/>
    <property type="match status" value="1"/>
</dbReference>
<dbReference type="PROSITE" id="PS01359">
    <property type="entry name" value="ZF_PHD_1"/>
    <property type="match status" value="1"/>
</dbReference>
<sequence>MSSSSPVPARPENVASAPATASNTFHVLNSGGAAGAYVRPPHAVALRSPQVRPITGYGYPITTGFVGPANAAMVARAPGGQLGARMEIVQQLMHLAGWGNLPSPPSPWLHNYAAFMTPRGQPLLLSPSARPPGPPTRGPSSSFASGPPGASGSSVAGRGTVVAVHGSAVAGRYGPSPGGSGAGRRKPPNLKPLQITDATTVAAGSASKKKAPPAATDGAVQRLPPVLAMPTTVGGEVPAAANGRVRKRAPKDKNKDSSKPESSKKPRQRAASKQRQRTAGAKDKVAAADAKNIVVENQPPASNDLQIVPVLPPPTPTNRRKRKQNAASSPSSGGRCNVVARRSSAVAAATATATAKRHTILTWLIDAGFLSDKEKVFYVPVDGGEGKVVSGAVTRTGVHCGCCNVVVSLPAFEAHAGRGDPGHGQQQRSWEKLLLVSGNSLLNRMQEAWEKERVKIFLVQEKARAALEQEQEKSAQAKRRLLAKQKKGAVEGVITSPRIRTKLSSGEKDSSDDACGVCADGGELLCCDSCPSTFHPACLAMKVPEGLWACHYCRCVLCMANDDQGLSRCQHCTLKYHEICRPSLSNGRGNGAYCSETCKKVSAQLSDMIGNTNHTEDGFSWALLKIQKDEPVSTQNSPDVLECNVKLAVALGVLNECFNPVKDRRTKIDMLHQAVYSLGSEFKRVSYEGFYTMVLEKNGEIISAALLRIHGTKVAEMPFAGTLPAYRKQGMMRRLVNAVEQVLASVQVEKLVIPAIAALVDTWKKSFSFKALDPELKEEIRRRSLVVITGTTLLQKPVVAAPPSPSSLHKQTEAAAAKSGAEPWWWKYTYGAPPLTDDERAFLETDTDTAPLVCSFTDLVTGKVSSLHKALCAGNSSPSVPCCSSGSPAAGPGSSVGGAPVVRAVR</sequence>
<dbReference type="AlphaFoldDB" id="A0A921US14"/>
<protein>
    <recommendedName>
        <fullName evidence="13">PHD-type domain-containing protein</fullName>
    </recommendedName>
</protein>
<feature type="domain" description="N-acetyltransferase" evidence="10">
    <location>
        <begin position="653"/>
        <end position="799"/>
    </location>
</feature>
<keyword evidence="4" id="KW-0862">Zinc</keyword>
<dbReference type="GO" id="GO:0008270">
    <property type="term" value="F:zinc ion binding"/>
    <property type="evidence" value="ECO:0007669"/>
    <property type="project" value="UniProtKB-KW"/>
</dbReference>
<proteinExistence type="predicted"/>
<dbReference type="InterPro" id="IPR056511">
    <property type="entry name" value="IDM1_C"/>
</dbReference>
<feature type="compositionally biased region" description="Low complexity" evidence="8">
    <location>
        <begin position="198"/>
        <end position="216"/>
    </location>
</feature>
<evidence type="ECO:0000256" key="8">
    <source>
        <dbReference type="SAM" id="MobiDB-lite"/>
    </source>
</evidence>
<evidence type="ECO:0000256" key="1">
    <source>
        <dbReference type="ARBA" id="ARBA00004123"/>
    </source>
</evidence>
<dbReference type="EMBL" id="CM027682">
    <property type="protein sequence ID" value="KAG0541165.1"/>
    <property type="molecule type" value="Genomic_DNA"/>
</dbReference>
<dbReference type="InterPro" id="IPR019786">
    <property type="entry name" value="Zinc_finger_PHD-type_CS"/>
</dbReference>
<dbReference type="PANTHER" id="PTHR46309">
    <property type="entry name" value="PHD FINGER PROTEIN 12"/>
    <property type="match status" value="1"/>
</dbReference>
<comment type="subcellular location">
    <subcellularLocation>
        <location evidence="1">Nucleus</location>
    </subcellularLocation>
</comment>
<dbReference type="Gene3D" id="3.40.630.30">
    <property type="match status" value="1"/>
</dbReference>
<feature type="region of interest" description="Disordered" evidence="8">
    <location>
        <begin position="168"/>
        <end position="285"/>
    </location>
</feature>
<evidence type="ECO:0000256" key="7">
    <source>
        <dbReference type="SAM" id="Coils"/>
    </source>
</evidence>
<dbReference type="GO" id="GO:0016747">
    <property type="term" value="F:acyltransferase activity, transferring groups other than amino-acyl groups"/>
    <property type="evidence" value="ECO:0007669"/>
    <property type="project" value="InterPro"/>
</dbReference>
<feature type="compositionally biased region" description="Low complexity" evidence="8">
    <location>
        <begin position="138"/>
        <end position="156"/>
    </location>
</feature>
<evidence type="ECO:0008006" key="13">
    <source>
        <dbReference type="Google" id="ProtNLM"/>
    </source>
</evidence>
<feature type="region of interest" description="Disordered" evidence="8">
    <location>
        <begin position="123"/>
        <end position="156"/>
    </location>
</feature>
<dbReference type="Pfam" id="PF16135">
    <property type="entry name" value="TDBD"/>
    <property type="match status" value="1"/>
</dbReference>
<feature type="compositionally biased region" description="Polar residues" evidence="8">
    <location>
        <begin position="325"/>
        <end position="334"/>
    </location>
</feature>
<feature type="compositionally biased region" description="Basic and acidic residues" evidence="8">
    <location>
        <begin position="251"/>
        <end position="264"/>
    </location>
</feature>
<dbReference type="GO" id="GO:0003714">
    <property type="term" value="F:transcription corepressor activity"/>
    <property type="evidence" value="ECO:0007669"/>
    <property type="project" value="InterPro"/>
</dbReference>
<name>A0A921US14_SORBI</name>
<feature type="compositionally biased region" description="Basic residues" evidence="8">
    <location>
        <begin position="265"/>
        <end position="276"/>
    </location>
</feature>
<dbReference type="InterPro" id="IPR032308">
    <property type="entry name" value="TDBD"/>
</dbReference>
<feature type="coiled-coil region" evidence="7">
    <location>
        <begin position="460"/>
        <end position="487"/>
    </location>
</feature>
<dbReference type="PANTHER" id="PTHR46309:SF26">
    <property type="entry name" value="PHD-TYPE DOMAIN-CONTAINING PROTEIN"/>
    <property type="match status" value="1"/>
</dbReference>
<keyword evidence="3 6" id="KW-0863">Zinc-finger</keyword>
<evidence type="ECO:0000256" key="4">
    <source>
        <dbReference type="ARBA" id="ARBA00022833"/>
    </source>
</evidence>
<evidence type="ECO:0000313" key="11">
    <source>
        <dbReference type="EMBL" id="KAG0541165.1"/>
    </source>
</evidence>
<dbReference type="InterPro" id="IPR011011">
    <property type="entry name" value="Znf_FYVE_PHD"/>
</dbReference>
<dbReference type="Gene3D" id="3.30.40.10">
    <property type="entry name" value="Zinc/RING finger domain, C3HC4 (zinc finger)"/>
    <property type="match status" value="1"/>
</dbReference>
<organism evidence="11 12">
    <name type="scientific">Sorghum bicolor</name>
    <name type="common">Sorghum</name>
    <name type="synonym">Sorghum vulgare</name>
    <dbReference type="NCBI Taxonomy" id="4558"/>
    <lineage>
        <taxon>Eukaryota</taxon>
        <taxon>Viridiplantae</taxon>
        <taxon>Streptophyta</taxon>
        <taxon>Embryophyta</taxon>
        <taxon>Tracheophyta</taxon>
        <taxon>Spermatophyta</taxon>
        <taxon>Magnoliopsida</taxon>
        <taxon>Liliopsida</taxon>
        <taxon>Poales</taxon>
        <taxon>Poaceae</taxon>
        <taxon>PACMAD clade</taxon>
        <taxon>Panicoideae</taxon>
        <taxon>Andropogonodae</taxon>
        <taxon>Andropogoneae</taxon>
        <taxon>Sorghinae</taxon>
        <taxon>Sorghum</taxon>
    </lineage>
</organism>
<dbReference type="InterPro" id="IPR042163">
    <property type="entry name" value="PHF12"/>
</dbReference>
<feature type="region of interest" description="Disordered" evidence="8">
    <location>
        <begin position="883"/>
        <end position="906"/>
    </location>
</feature>
<evidence type="ECO:0000259" key="10">
    <source>
        <dbReference type="PROSITE" id="PS51186"/>
    </source>
</evidence>
<keyword evidence="5" id="KW-0539">Nucleus</keyword>
<comment type="caution">
    <text evidence="11">The sequence shown here is derived from an EMBL/GenBank/DDBJ whole genome shotgun (WGS) entry which is preliminary data.</text>
</comment>
<dbReference type="InterPro" id="IPR013083">
    <property type="entry name" value="Znf_RING/FYVE/PHD"/>
</dbReference>
<feature type="region of interest" description="Disordered" evidence="8">
    <location>
        <begin position="297"/>
        <end position="337"/>
    </location>
</feature>
<reference evidence="11" key="2">
    <citation type="submission" date="2020-10" db="EMBL/GenBank/DDBJ databases">
        <authorList>
            <person name="Cooper E.A."/>
            <person name="Brenton Z.W."/>
            <person name="Flinn B.S."/>
            <person name="Jenkins J."/>
            <person name="Shu S."/>
            <person name="Flowers D."/>
            <person name="Luo F."/>
            <person name="Wang Y."/>
            <person name="Xia P."/>
            <person name="Barry K."/>
            <person name="Daum C."/>
            <person name="Lipzen A."/>
            <person name="Yoshinaga Y."/>
            <person name="Schmutz J."/>
            <person name="Saski C."/>
            <person name="Vermerris W."/>
            <person name="Kresovich S."/>
        </authorList>
    </citation>
    <scope>NUCLEOTIDE SEQUENCE</scope>
</reference>
<evidence type="ECO:0000256" key="2">
    <source>
        <dbReference type="ARBA" id="ARBA00022723"/>
    </source>
</evidence>
<dbReference type="InterPro" id="IPR001965">
    <property type="entry name" value="Znf_PHD"/>
</dbReference>
<feature type="domain" description="PHD-type" evidence="9">
    <location>
        <begin position="512"/>
        <end position="556"/>
    </location>
</feature>
<dbReference type="SUPFAM" id="SSF57903">
    <property type="entry name" value="FYVE/PHD zinc finger"/>
    <property type="match status" value="1"/>
</dbReference>
<dbReference type="CDD" id="cd04301">
    <property type="entry name" value="NAT_SF"/>
    <property type="match status" value="1"/>
</dbReference>
<accession>A0A921US14</accession>
<evidence type="ECO:0000256" key="5">
    <source>
        <dbReference type="ARBA" id="ARBA00023242"/>
    </source>
</evidence>
<evidence type="ECO:0000313" key="12">
    <source>
        <dbReference type="Proteomes" id="UP000807115"/>
    </source>
</evidence>
<reference evidence="11" key="1">
    <citation type="journal article" date="2019" name="BMC Genomics">
        <title>A new reference genome for Sorghum bicolor reveals high levels of sequence similarity between sweet and grain genotypes: implications for the genetics of sugar metabolism.</title>
        <authorList>
            <person name="Cooper E.A."/>
            <person name="Brenton Z.W."/>
            <person name="Flinn B.S."/>
            <person name="Jenkins J."/>
            <person name="Shu S."/>
            <person name="Flowers D."/>
            <person name="Luo F."/>
            <person name="Wang Y."/>
            <person name="Xia P."/>
            <person name="Barry K."/>
            <person name="Daum C."/>
            <person name="Lipzen A."/>
            <person name="Yoshinaga Y."/>
            <person name="Schmutz J."/>
            <person name="Saski C."/>
            <person name="Vermerris W."/>
            <person name="Kresovich S."/>
        </authorList>
    </citation>
    <scope>NUCLEOTIDE SEQUENCE</scope>
</reference>
<evidence type="ECO:0000259" key="9">
    <source>
        <dbReference type="PROSITE" id="PS50016"/>
    </source>
</evidence>
<keyword evidence="7" id="KW-0175">Coiled coil</keyword>
<dbReference type="InterPro" id="IPR016181">
    <property type="entry name" value="Acyl_CoA_acyltransferase"/>
</dbReference>
<dbReference type="SUPFAM" id="SSF55729">
    <property type="entry name" value="Acyl-CoA N-acyltransferases (Nat)"/>
    <property type="match status" value="1"/>
</dbReference>
<evidence type="ECO:0000256" key="3">
    <source>
        <dbReference type="ARBA" id="ARBA00022771"/>
    </source>
</evidence>
<dbReference type="GO" id="GO:0005634">
    <property type="term" value="C:nucleus"/>
    <property type="evidence" value="ECO:0007669"/>
    <property type="project" value="UniProtKB-SubCell"/>
</dbReference>
<evidence type="ECO:0000256" key="6">
    <source>
        <dbReference type="PROSITE-ProRule" id="PRU00146"/>
    </source>
</evidence>
<dbReference type="Pfam" id="PF23209">
    <property type="entry name" value="IDM1_C"/>
    <property type="match status" value="1"/>
</dbReference>
<dbReference type="PROSITE" id="PS51186">
    <property type="entry name" value="GNAT"/>
    <property type="match status" value="1"/>
</dbReference>